<dbReference type="Pfam" id="PF00085">
    <property type="entry name" value="Thioredoxin"/>
    <property type="match status" value="1"/>
</dbReference>
<accession>A0A6J1HN37</accession>
<dbReference type="Gene3D" id="3.40.30.10">
    <property type="entry name" value="Glutaredoxin"/>
    <property type="match status" value="1"/>
</dbReference>
<dbReference type="CDD" id="cd02947">
    <property type="entry name" value="TRX_family"/>
    <property type="match status" value="1"/>
</dbReference>
<dbReference type="GeneID" id="111466124"/>
<dbReference type="AlphaFoldDB" id="A0A6J1HN37"/>
<dbReference type="InterPro" id="IPR013766">
    <property type="entry name" value="Thioredoxin_domain"/>
</dbReference>
<protein>
    <submittedName>
        <fullName evidence="3">Thioredoxin H-type-like isoform X2</fullName>
    </submittedName>
</protein>
<evidence type="ECO:0000313" key="3">
    <source>
        <dbReference type="RefSeq" id="XP_022966482.1"/>
    </source>
</evidence>
<dbReference type="SUPFAM" id="SSF52833">
    <property type="entry name" value="Thioredoxin-like"/>
    <property type="match status" value="1"/>
</dbReference>
<dbReference type="InterPro" id="IPR050620">
    <property type="entry name" value="Thioredoxin_H-type-like"/>
</dbReference>
<dbReference type="RefSeq" id="XP_022966482.1">
    <property type="nucleotide sequence ID" value="XM_023110714.1"/>
</dbReference>
<dbReference type="InterPro" id="IPR017937">
    <property type="entry name" value="Thioredoxin_CS"/>
</dbReference>
<dbReference type="PROSITE" id="PS00194">
    <property type="entry name" value="THIOREDOXIN_1"/>
    <property type="match status" value="1"/>
</dbReference>
<proteinExistence type="predicted"/>
<dbReference type="InterPro" id="IPR036249">
    <property type="entry name" value="Thioredoxin-like_sf"/>
</dbReference>
<dbReference type="Proteomes" id="UP000504608">
    <property type="component" value="Unplaced"/>
</dbReference>
<sequence length="125" mass="14320">MGLCFSKPDIKDEESEHHVEFGAGNVHLITTKIAWDQKLEEARSDGKIVIANFSATWCGPCKMIAPFYCEISEKYPSLMFLVVDVDELSHSWSIAGLEHFLGYQSYSYLFLPQRWAANRQARRSE</sequence>
<feature type="domain" description="Thioredoxin" evidence="1">
    <location>
        <begin position="1"/>
        <end position="125"/>
    </location>
</feature>
<dbReference type="PROSITE" id="PS51352">
    <property type="entry name" value="THIOREDOXIN_2"/>
    <property type="match status" value="1"/>
</dbReference>
<reference evidence="3" key="1">
    <citation type="submission" date="2025-08" db="UniProtKB">
        <authorList>
            <consortium name="RefSeq"/>
        </authorList>
    </citation>
    <scope>IDENTIFICATION</scope>
    <source>
        <tissue evidence="3">Young leaves</tissue>
    </source>
</reference>
<keyword evidence="2" id="KW-1185">Reference proteome</keyword>
<gene>
    <name evidence="3" type="primary">LOC111466124</name>
</gene>
<dbReference type="PANTHER" id="PTHR10438">
    <property type="entry name" value="THIOREDOXIN"/>
    <property type="match status" value="1"/>
</dbReference>
<organism evidence="2 3">
    <name type="scientific">Cucurbita maxima</name>
    <name type="common">Pumpkin</name>
    <name type="synonym">Winter squash</name>
    <dbReference type="NCBI Taxonomy" id="3661"/>
    <lineage>
        <taxon>Eukaryota</taxon>
        <taxon>Viridiplantae</taxon>
        <taxon>Streptophyta</taxon>
        <taxon>Embryophyta</taxon>
        <taxon>Tracheophyta</taxon>
        <taxon>Spermatophyta</taxon>
        <taxon>Magnoliopsida</taxon>
        <taxon>eudicotyledons</taxon>
        <taxon>Gunneridae</taxon>
        <taxon>Pentapetalae</taxon>
        <taxon>rosids</taxon>
        <taxon>fabids</taxon>
        <taxon>Cucurbitales</taxon>
        <taxon>Cucurbitaceae</taxon>
        <taxon>Cucurbiteae</taxon>
        <taxon>Cucurbita</taxon>
    </lineage>
</organism>
<name>A0A6J1HN37_CUCMA</name>
<dbReference type="PANTHER" id="PTHR10438:SF434">
    <property type="entry name" value="THIOREDOXIN H9"/>
    <property type="match status" value="1"/>
</dbReference>
<evidence type="ECO:0000313" key="2">
    <source>
        <dbReference type="Proteomes" id="UP000504608"/>
    </source>
</evidence>
<evidence type="ECO:0000259" key="1">
    <source>
        <dbReference type="PROSITE" id="PS51352"/>
    </source>
</evidence>